<organism evidence="3 4">
    <name type="scientific">Knipowitschia caucasica</name>
    <name type="common">Caucasian dwarf goby</name>
    <name type="synonym">Pomatoschistus caucasicus</name>
    <dbReference type="NCBI Taxonomy" id="637954"/>
    <lineage>
        <taxon>Eukaryota</taxon>
        <taxon>Metazoa</taxon>
        <taxon>Chordata</taxon>
        <taxon>Craniata</taxon>
        <taxon>Vertebrata</taxon>
        <taxon>Euteleostomi</taxon>
        <taxon>Actinopterygii</taxon>
        <taxon>Neopterygii</taxon>
        <taxon>Teleostei</taxon>
        <taxon>Neoteleostei</taxon>
        <taxon>Acanthomorphata</taxon>
        <taxon>Gobiaria</taxon>
        <taxon>Gobiiformes</taxon>
        <taxon>Gobioidei</taxon>
        <taxon>Gobiidae</taxon>
        <taxon>Gobiinae</taxon>
        <taxon>Knipowitschia</taxon>
    </lineage>
</organism>
<evidence type="ECO:0000256" key="1">
    <source>
        <dbReference type="SAM" id="MobiDB-lite"/>
    </source>
</evidence>
<feature type="domain" description="Alkylated DNA repair protein AlkB homologue 8 N-terminal" evidence="2">
    <location>
        <begin position="128"/>
        <end position="168"/>
    </location>
</feature>
<dbReference type="GO" id="GO:0016706">
    <property type="term" value="F:2-oxoglutarate-dependent dioxygenase activity"/>
    <property type="evidence" value="ECO:0007669"/>
    <property type="project" value="InterPro"/>
</dbReference>
<keyword evidence="4" id="KW-1185">Reference proteome</keyword>
<dbReference type="Pfam" id="PF09004">
    <property type="entry name" value="ALKBH8_N"/>
    <property type="match status" value="1"/>
</dbReference>
<dbReference type="Proteomes" id="UP001497482">
    <property type="component" value="Chromosome 8"/>
</dbReference>
<dbReference type="GO" id="GO:0008168">
    <property type="term" value="F:methyltransferase activity"/>
    <property type="evidence" value="ECO:0007669"/>
    <property type="project" value="InterPro"/>
</dbReference>
<dbReference type="EMBL" id="OZ035830">
    <property type="protein sequence ID" value="CAL1614191.1"/>
    <property type="molecule type" value="Genomic_DNA"/>
</dbReference>
<accession>A0AAV2MMD0</accession>
<dbReference type="InterPro" id="IPR015095">
    <property type="entry name" value="AlkB_hom8_N"/>
</dbReference>
<proteinExistence type="predicted"/>
<feature type="region of interest" description="Disordered" evidence="1">
    <location>
        <begin position="43"/>
        <end position="62"/>
    </location>
</feature>
<dbReference type="AlphaFoldDB" id="A0AAV2MMD0"/>
<feature type="region of interest" description="Disordered" evidence="1">
    <location>
        <begin position="274"/>
        <end position="296"/>
    </location>
</feature>
<evidence type="ECO:0000313" key="4">
    <source>
        <dbReference type="Proteomes" id="UP001497482"/>
    </source>
</evidence>
<evidence type="ECO:0000313" key="3">
    <source>
        <dbReference type="EMBL" id="CAL1614191.1"/>
    </source>
</evidence>
<protein>
    <recommendedName>
        <fullName evidence="2">Alkylated DNA repair protein AlkB homologue 8 N-terminal domain-containing protein</fullName>
    </recommendedName>
</protein>
<name>A0AAV2MMD0_KNICA</name>
<reference evidence="3 4" key="1">
    <citation type="submission" date="2024-04" db="EMBL/GenBank/DDBJ databases">
        <authorList>
            <person name="Waldvogel A.-M."/>
            <person name="Schoenle A."/>
        </authorList>
    </citation>
    <scope>NUCLEOTIDE SEQUENCE [LARGE SCALE GENOMIC DNA]</scope>
</reference>
<evidence type="ECO:0000259" key="2">
    <source>
        <dbReference type="Pfam" id="PF09004"/>
    </source>
</evidence>
<sequence length="350" mass="38924">MKKAVDRDDFQKSLLIYRSTPLQNGLSPAHMLMGRRIRSNLPVSEDLLTPKGASKVRTEGGLSLRRNRTDLRLQPTVEDTAAQEVELQQDPLELPELSNSEQDHADNEPSVESYRFLGTTITQDLKWEPTISSLIKKAQQRMYFLRQLRKAKLPAQMLVQFYTAIIESILTSSILTSSILTSSITSSITVWFAGATVRDKQRLQRIVSSAEEVIGRSLPSLQDLSFWGERVSGHVCTSALPVHCYILGIMEPLSPGADLGPDLSSLCRSEETSARRKLEKSGSQTSPGPSCESLKSDRSKWWPINFKRDSNPHPALSCGSSLSDSSKDWDVEFKNSSGCLCPKAAEREKV</sequence>
<gene>
    <name evidence="3" type="ORF">KC01_LOCUS40261</name>
</gene>